<dbReference type="CDD" id="cd07067">
    <property type="entry name" value="HP_PGM_like"/>
    <property type="match status" value="1"/>
</dbReference>
<dbReference type="InterPro" id="IPR029033">
    <property type="entry name" value="His_PPase_superfam"/>
</dbReference>
<dbReference type="EMBL" id="JPWF01000007">
    <property type="protein sequence ID" value="RCK36702.1"/>
    <property type="molecule type" value="Genomic_DNA"/>
</dbReference>
<dbReference type="GO" id="GO:0005829">
    <property type="term" value="C:cytosol"/>
    <property type="evidence" value="ECO:0007669"/>
    <property type="project" value="TreeGrafter"/>
</dbReference>
<gene>
    <name evidence="2" type="ORF">TH19_12320</name>
</gene>
<dbReference type="PANTHER" id="PTHR46517">
    <property type="entry name" value="FRUCTOSE-2,6-BISPHOSPHATASE TIGAR"/>
    <property type="match status" value="1"/>
</dbReference>
<dbReference type="SMART" id="SM00855">
    <property type="entry name" value="PGAM"/>
    <property type="match status" value="1"/>
</dbReference>
<protein>
    <submittedName>
        <fullName evidence="2">Phosphoglycerate mutase</fullName>
    </submittedName>
</protein>
<dbReference type="InterPro" id="IPR013078">
    <property type="entry name" value="His_Pase_superF_clade-1"/>
</dbReference>
<evidence type="ECO:0000313" key="3">
    <source>
        <dbReference type="Proteomes" id="UP000253226"/>
    </source>
</evidence>
<organism evidence="2 3">
    <name type="scientific">Thalassospira profundimaris</name>
    <dbReference type="NCBI Taxonomy" id="502049"/>
    <lineage>
        <taxon>Bacteria</taxon>
        <taxon>Pseudomonadati</taxon>
        <taxon>Pseudomonadota</taxon>
        <taxon>Alphaproteobacteria</taxon>
        <taxon>Rhodospirillales</taxon>
        <taxon>Thalassospiraceae</taxon>
        <taxon>Thalassospira</taxon>
    </lineage>
</organism>
<accession>A0A367W826</accession>
<dbReference type="GO" id="GO:0004331">
    <property type="term" value="F:fructose-2,6-bisphosphate 2-phosphatase activity"/>
    <property type="evidence" value="ECO:0007669"/>
    <property type="project" value="TreeGrafter"/>
</dbReference>
<dbReference type="Proteomes" id="UP000253226">
    <property type="component" value="Unassembled WGS sequence"/>
</dbReference>
<dbReference type="Pfam" id="PF00300">
    <property type="entry name" value="His_Phos_1"/>
    <property type="match status" value="1"/>
</dbReference>
<name>A0A367W826_9PROT</name>
<dbReference type="PANTHER" id="PTHR46517:SF1">
    <property type="entry name" value="FRUCTOSE-2,6-BISPHOSPHATASE TIGAR"/>
    <property type="match status" value="1"/>
</dbReference>
<dbReference type="GO" id="GO:0045820">
    <property type="term" value="P:negative regulation of glycolytic process"/>
    <property type="evidence" value="ECO:0007669"/>
    <property type="project" value="TreeGrafter"/>
</dbReference>
<dbReference type="InterPro" id="IPR051695">
    <property type="entry name" value="Phosphoglycerate_Mutase"/>
</dbReference>
<dbReference type="Gene3D" id="3.40.50.1240">
    <property type="entry name" value="Phosphoglycerate mutase-like"/>
    <property type="match status" value="1"/>
</dbReference>
<evidence type="ECO:0000256" key="1">
    <source>
        <dbReference type="ARBA" id="ARBA00022801"/>
    </source>
</evidence>
<reference evidence="2 3" key="1">
    <citation type="submission" date="2014-07" db="EMBL/GenBank/DDBJ databases">
        <title>Draft genome sequence of Thalassospira profundimaris 35.</title>
        <authorList>
            <person name="Lai Q."/>
            <person name="Shao Z."/>
        </authorList>
    </citation>
    <scope>NUCLEOTIDE SEQUENCE [LARGE SCALE GENOMIC DNA]</scope>
    <source>
        <strain evidence="2 3">35</strain>
    </source>
</reference>
<comment type="caution">
    <text evidence="2">The sequence shown here is derived from an EMBL/GenBank/DDBJ whole genome shotgun (WGS) entry which is preliminary data.</text>
</comment>
<keyword evidence="1" id="KW-0378">Hydrolase</keyword>
<dbReference type="OrthoDB" id="9781415at2"/>
<dbReference type="RefSeq" id="WP_114102576.1">
    <property type="nucleotide sequence ID" value="NZ_JPWF01000007.1"/>
</dbReference>
<sequence length="203" mass="23314">MKTVRFALLRHGVTDWNAEKRIQGHSDISLRPESIAFYQNRRLPKDWRDVVWYCTPLVRTRETADALSVSPITPNPALIEMNWGTWEGRRLPELRDELGDAMRVNEDRGWDFRPEGGESPRDVLARVEGFLRQSTEPQFGAITHKGVIRAVYAAARPWNMMGKIPDKLDWECLHVFEWSEQDGLKVSELNVPLVSVVSGTECN</sequence>
<evidence type="ECO:0000313" key="2">
    <source>
        <dbReference type="EMBL" id="RCK36702.1"/>
    </source>
</evidence>
<dbReference type="AlphaFoldDB" id="A0A367W826"/>
<dbReference type="SUPFAM" id="SSF53254">
    <property type="entry name" value="Phosphoglycerate mutase-like"/>
    <property type="match status" value="1"/>
</dbReference>
<dbReference type="GO" id="GO:0043456">
    <property type="term" value="P:regulation of pentose-phosphate shunt"/>
    <property type="evidence" value="ECO:0007669"/>
    <property type="project" value="TreeGrafter"/>
</dbReference>
<proteinExistence type="predicted"/>